<keyword evidence="3" id="KW-1185">Reference proteome</keyword>
<feature type="signal peptide" evidence="1">
    <location>
        <begin position="1"/>
        <end position="27"/>
    </location>
</feature>
<comment type="caution">
    <text evidence="2">The sequence shown here is derived from an EMBL/GenBank/DDBJ whole genome shotgun (WGS) entry which is preliminary data.</text>
</comment>
<gene>
    <name evidence="2" type="ORF">B0O44_101694</name>
</gene>
<organism evidence="2 3">
    <name type="scientific">Pedobacter nutrimenti</name>
    <dbReference type="NCBI Taxonomy" id="1241337"/>
    <lineage>
        <taxon>Bacteria</taxon>
        <taxon>Pseudomonadati</taxon>
        <taxon>Bacteroidota</taxon>
        <taxon>Sphingobacteriia</taxon>
        <taxon>Sphingobacteriales</taxon>
        <taxon>Sphingobacteriaceae</taxon>
        <taxon>Pedobacter</taxon>
    </lineage>
</organism>
<name>A0A318UMJ7_9SPHI</name>
<keyword evidence="1" id="KW-0732">Signal</keyword>
<reference evidence="2 3" key="1">
    <citation type="submission" date="2018-06" db="EMBL/GenBank/DDBJ databases">
        <title>Genomic Encyclopedia of Archaeal and Bacterial Type Strains, Phase II (KMG-II): from individual species to whole genera.</title>
        <authorList>
            <person name="Goeker M."/>
        </authorList>
    </citation>
    <scope>NUCLEOTIDE SEQUENCE [LARGE SCALE GENOMIC DNA]</scope>
    <source>
        <strain evidence="2 3">DSM 27372</strain>
    </source>
</reference>
<feature type="chain" id="PRO_5016407580" description="DKNYY family protein" evidence="1">
    <location>
        <begin position="28"/>
        <end position="334"/>
    </location>
</feature>
<dbReference type="AlphaFoldDB" id="A0A318UMJ7"/>
<accession>A0A318UMJ7</accession>
<evidence type="ECO:0000256" key="1">
    <source>
        <dbReference type="SAM" id="SignalP"/>
    </source>
</evidence>
<protein>
    <recommendedName>
        <fullName evidence="4">DKNYY family protein</fullName>
    </recommendedName>
</protein>
<dbReference type="EMBL" id="QKLU01000001">
    <property type="protein sequence ID" value="PYF77213.1"/>
    <property type="molecule type" value="Genomic_DNA"/>
</dbReference>
<evidence type="ECO:0000313" key="2">
    <source>
        <dbReference type="EMBL" id="PYF77213.1"/>
    </source>
</evidence>
<proteinExistence type="predicted"/>
<evidence type="ECO:0008006" key="4">
    <source>
        <dbReference type="Google" id="ProtNLM"/>
    </source>
</evidence>
<evidence type="ECO:0000313" key="3">
    <source>
        <dbReference type="Proteomes" id="UP000248198"/>
    </source>
</evidence>
<sequence length="334" mass="38881">MTPMKKYYKSLLLLNILLCSAAGSGKAQDITGVYDRSHRGDPQGGSGLFVLENHKFVVTFFGGAVTGSWSILKGNIVEFKPASFNERFKVFGRHNKDLGDSSRIFFNGFYDEQTFIGFEQQKAVKPLLTRVFNPSPNCFSFPFVYKFAAVPRQMAFSDRPFEYGQTEKDRPAPRAVYEFSNTEQYNDFVAYYITERNNKRPFYAKIKDNKLYFNEKEAAARRTLPKNGEDIEFIRNLAAASQELHSVMYNPFYKECNEDVEKDTLNWKFDASKNAYIDFNNYQQGEEYQHDRQDAFNRMVVVYKFEELKTISRAVKTIAVQEKPLFFVKCREER</sequence>
<dbReference type="Proteomes" id="UP000248198">
    <property type="component" value="Unassembled WGS sequence"/>
</dbReference>